<dbReference type="AlphaFoldDB" id="A0A5Q3QBQ2"/>
<feature type="domain" description="VanZ-like" evidence="3">
    <location>
        <begin position="67"/>
        <end position="183"/>
    </location>
</feature>
<evidence type="ECO:0000256" key="2">
    <source>
        <dbReference type="SAM" id="Phobius"/>
    </source>
</evidence>
<evidence type="ECO:0000313" key="5">
    <source>
        <dbReference type="Proteomes" id="UP000371041"/>
    </source>
</evidence>
<dbReference type="InterPro" id="IPR053150">
    <property type="entry name" value="Teicoplanin_resist-assoc"/>
</dbReference>
<sequence length="256" mass="27322">MSADGARDRRKCSSVHQLLVSFNGLVPIALVLFPVAILVAVVSVALRSRLRDVPFIVRDPLIDALLVYSSLVTAYLVLSPQAAVVEPLALNPGNDIAIALAAHPGDARPWIQLLGNMLLLVPLGALAPFRLTWLDKPLKIALAGLVVSCVVESVQFLTVTGRVASTDDIALNTLGALAGGLLTRGPWWQRDPGVPGRSAHSGAGEGRYPVWWLIAEVEEERRRQQHRVPTGRHGAPTRSGSAAVRGRGLTGAARYP</sequence>
<accession>A0A5Q3QBQ2</accession>
<organism evidence="4 5">
    <name type="scientific">Allosaccharopolyspora coralli</name>
    <dbReference type="NCBI Taxonomy" id="2665642"/>
    <lineage>
        <taxon>Bacteria</taxon>
        <taxon>Bacillati</taxon>
        <taxon>Actinomycetota</taxon>
        <taxon>Actinomycetes</taxon>
        <taxon>Pseudonocardiales</taxon>
        <taxon>Pseudonocardiaceae</taxon>
        <taxon>Allosaccharopolyspora</taxon>
    </lineage>
</organism>
<dbReference type="InterPro" id="IPR006976">
    <property type="entry name" value="VanZ-like"/>
</dbReference>
<proteinExistence type="predicted"/>
<dbReference type="PANTHER" id="PTHR36834">
    <property type="entry name" value="MEMBRANE PROTEIN-RELATED"/>
    <property type="match status" value="1"/>
</dbReference>
<dbReference type="Proteomes" id="UP000371041">
    <property type="component" value="Chromosome"/>
</dbReference>
<name>A0A5Q3QBQ2_9PSEU</name>
<keyword evidence="2" id="KW-0812">Transmembrane</keyword>
<evidence type="ECO:0000313" key="4">
    <source>
        <dbReference type="EMBL" id="QGK69019.1"/>
    </source>
</evidence>
<keyword evidence="2" id="KW-1133">Transmembrane helix</keyword>
<dbReference type="EMBL" id="CP045929">
    <property type="protein sequence ID" value="QGK69019.1"/>
    <property type="molecule type" value="Genomic_DNA"/>
</dbReference>
<feature type="transmembrane region" description="Helical" evidence="2">
    <location>
        <begin position="25"/>
        <end position="48"/>
    </location>
</feature>
<reference evidence="5" key="1">
    <citation type="submission" date="2019-11" db="EMBL/GenBank/DDBJ databases">
        <title>The complete genome sequence of Saccharopolyspora sp. E2A.</title>
        <authorList>
            <person name="Zhang G."/>
        </authorList>
    </citation>
    <scope>NUCLEOTIDE SEQUENCE [LARGE SCALE GENOMIC DNA]</scope>
    <source>
        <strain evidence="5">E2A</strain>
    </source>
</reference>
<keyword evidence="2" id="KW-0472">Membrane</keyword>
<dbReference type="PANTHER" id="PTHR36834:SF1">
    <property type="entry name" value="INTEGRAL MEMBRANE PROTEIN"/>
    <property type="match status" value="1"/>
</dbReference>
<protein>
    <submittedName>
        <fullName evidence="4">VanZ family protein</fullName>
    </submittedName>
</protein>
<feature type="region of interest" description="Disordered" evidence="1">
    <location>
        <begin position="223"/>
        <end position="256"/>
    </location>
</feature>
<gene>
    <name evidence="4" type="ORF">GIY23_05240</name>
</gene>
<keyword evidence="5" id="KW-1185">Reference proteome</keyword>
<evidence type="ECO:0000259" key="3">
    <source>
        <dbReference type="Pfam" id="PF04892"/>
    </source>
</evidence>
<dbReference type="Pfam" id="PF04892">
    <property type="entry name" value="VanZ"/>
    <property type="match status" value="1"/>
</dbReference>
<dbReference type="KEGG" id="sace:GIY23_05240"/>
<evidence type="ECO:0000256" key="1">
    <source>
        <dbReference type="SAM" id="MobiDB-lite"/>
    </source>
</evidence>